<accession>A0A9D2KV14</accession>
<dbReference type="Pfam" id="PF14060">
    <property type="entry name" value="DUF4252"/>
    <property type="match status" value="1"/>
</dbReference>
<reference evidence="1" key="2">
    <citation type="submission" date="2021-04" db="EMBL/GenBank/DDBJ databases">
        <authorList>
            <person name="Gilroy R."/>
        </authorList>
    </citation>
    <scope>NUCLEOTIDE SEQUENCE</scope>
    <source>
        <strain evidence="1">ChiHjej12B11-9795</strain>
    </source>
</reference>
<reference evidence="1" key="1">
    <citation type="journal article" date="2021" name="PeerJ">
        <title>Extensive microbial diversity within the chicken gut microbiome revealed by metagenomics and culture.</title>
        <authorList>
            <person name="Gilroy R."/>
            <person name="Ravi A."/>
            <person name="Getino M."/>
            <person name="Pursley I."/>
            <person name="Horton D.L."/>
            <person name="Alikhan N.F."/>
            <person name="Baker D."/>
            <person name="Gharbi K."/>
            <person name="Hall N."/>
            <person name="Watson M."/>
            <person name="Adriaenssens E.M."/>
            <person name="Foster-Nyarko E."/>
            <person name="Jarju S."/>
            <person name="Secka A."/>
            <person name="Antonio M."/>
            <person name="Oren A."/>
            <person name="Chaudhuri R.R."/>
            <person name="La Ragione R."/>
            <person name="Hildebrand F."/>
            <person name="Pallen M.J."/>
        </authorList>
    </citation>
    <scope>NUCLEOTIDE SEQUENCE</scope>
    <source>
        <strain evidence="1">ChiHjej12B11-9795</strain>
    </source>
</reference>
<evidence type="ECO:0000313" key="2">
    <source>
        <dbReference type="Proteomes" id="UP000823862"/>
    </source>
</evidence>
<name>A0A9D2KV14_9BACE</name>
<dbReference type="Proteomes" id="UP000823862">
    <property type="component" value="Unassembled WGS sequence"/>
</dbReference>
<dbReference type="InterPro" id="IPR025348">
    <property type="entry name" value="DUF4252"/>
</dbReference>
<dbReference type="AlphaFoldDB" id="A0A9D2KV14"/>
<sequence>MMKFFRFYLVLAAVLLPLCGWGQEKLFDKYSDMKNVKSVYISKPMLEMGPEYFTNIYLGSSTKKLNSVRLLSTSDSVVCKKLFKDIRSLLKPSDYKLLMKQKGTSTSSEFYVSKYVDIIEELIMLTYKEDKFLRFIYLEGKMTEKDVKDILLYQGTSDNVIH</sequence>
<organism evidence="1 2">
    <name type="scientific">Candidatus Bacteroides avicola</name>
    <dbReference type="NCBI Taxonomy" id="2838468"/>
    <lineage>
        <taxon>Bacteria</taxon>
        <taxon>Pseudomonadati</taxon>
        <taxon>Bacteroidota</taxon>
        <taxon>Bacteroidia</taxon>
        <taxon>Bacteroidales</taxon>
        <taxon>Bacteroidaceae</taxon>
        <taxon>Bacteroides</taxon>
    </lineage>
</organism>
<gene>
    <name evidence="1" type="ORF">H9950_11435</name>
</gene>
<proteinExistence type="predicted"/>
<evidence type="ECO:0000313" key="1">
    <source>
        <dbReference type="EMBL" id="HJA86776.1"/>
    </source>
</evidence>
<comment type="caution">
    <text evidence="1">The sequence shown here is derived from an EMBL/GenBank/DDBJ whole genome shotgun (WGS) entry which is preliminary data.</text>
</comment>
<protein>
    <submittedName>
        <fullName evidence="1">DUF4252 domain-containing protein</fullName>
    </submittedName>
</protein>
<dbReference type="EMBL" id="DWZI01000059">
    <property type="protein sequence ID" value="HJA86776.1"/>
    <property type="molecule type" value="Genomic_DNA"/>
</dbReference>